<reference evidence="1" key="1">
    <citation type="submission" date="2021-01" db="EMBL/GenBank/DDBJ databases">
        <authorList>
            <consortium name="Genoscope - CEA"/>
            <person name="William W."/>
        </authorList>
    </citation>
    <scope>NUCLEOTIDE SEQUENCE</scope>
</reference>
<dbReference type="Proteomes" id="UP000692954">
    <property type="component" value="Unassembled WGS sequence"/>
</dbReference>
<dbReference type="EMBL" id="CAJJDN010000282">
    <property type="protein sequence ID" value="CAD8130370.1"/>
    <property type="molecule type" value="Genomic_DNA"/>
</dbReference>
<dbReference type="OrthoDB" id="10249433at2759"/>
<dbReference type="AlphaFoldDB" id="A0A8S1RSQ5"/>
<protein>
    <submittedName>
        <fullName evidence="1">Uncharacterized protein</fullName>
    </submittedName>
</protein>
<keyword evidence="2" id="KW-1185">Reference proteome</keyword>
<name>A0A8S1RSQ5_9CILI</name>
<evidence type="ECO:0000313" key="1">
    <source>
        <dbReference type="EMBL" id="CAD8130370.1"/>
    </source>
</evidence>
<comment type="caution">
    <text evidence="1">The sequence shown here is derived from an EMBL/GenBank/DDBJ whole genome shotgun (WGS) entry which is preliminary data.</text>
</comment>
<organism evidence="1 2">
    <name type="scientific">Paramecium sonneborni</name>
    <dbReference type="NCBI Taxonomy" id="65129"/>
    <lineage>
        <taxon>Eukaryota</taxon>
        <taxon>Sar</taxon>
        <taxon>Alveolata</taxon>
        <taxon>Ciliophora</taxon>
        <taxon>Intramacronucleata</taxon>
        <taxon>Oligohymenophorea</taxon>
        <taxon>Peniculida</taxon>
        <taxon>Parameciidae</taxon>
        <taxon>Paramecium</taxon>
    </lineage>
</organism>
<evidence type="ECO:0000313" key="2">
    <source>
        <dbReference type="Proteomes" id="UP000692954"/>
    </source>
</evidence>
<proteinExistence type="predicted"/>
<sequence length="232" mass="27437">MLSFQELIKIPSYEDIFKFFKILSQTQKIKVISLLTTQRFSLQQGIIHFSIQQKLKIKKKKFHAHIQNHLPQPKKISIISMSIGKIQSPLTIQQTILEIIWEQIYFQLNIQVKFIKGIHQEILLQRCRIHLQVFRFSNIILIRRSIRTVVAYNLESLFKSAIFVFISPFLSLQENFEKSILDYKKCLKRASLIKNKYLMQNKSLHGLKDSIVLVEQVKKLYATRNDSYQISI</sequence>
<accession>A0A8S1RSQ5</accession>
<gene>
    <name evidence="1" type="ORF">PSON_ATCC_30995.1.T2820005</name>
</gene>